<feature type="domain" description="Major facilitator superfamily (MFS) profile" evidence="2">
    <location>
        <begin position="1"/>
        <end position="244"/>
    </location>
</feature>
<keyword evidence="1" id="KW-1133">Transmembrane helix</keyword>
<reference evidence="3" key="1">
    <citation type="submission" date="2018-05" db="EMBL/GenBank/DDBJ databases">
        <authorList>
            <person name="Lanie J.A."/>
            <person name="Ng W.-L."/>
            <person name="Kazmierczak K.M."/>
            <person name="Andrzejewski T.M."/>
            <person name="Davidsen T.M."/>
            <person name="Wayne K.J."/>
            <person name="Tettelin H."/>
            <person name="Glass J.I."/>
            <person name="Rusch D."/>
            <person name="Podicherti R."/>
            <person name="Tsui H.-C.T."/>
            <person name="Winkler M.E."/>
        </authorList>
    </citation>
    <scope>NUCLEOTIDE SEQUENCE</scope>
</reference>
<feature type="transmembrane region" description="Helical" evidence="1">
    <location>
        <begin position="32"/>
        <end position="50"/>
    </location>
</feature>
<dbReference type="PANTHER" id="PTHR43129">
    <property type="entry name" value="FOSMIDOMYCIN RESISTANCE PROTEIN"/>
    <property type="match status" value="1"/>
</dbReference>
<dbReference type="InterPro" id="IPR036259">
    <property type="entry name" value="MFS_trans_sf"/>
</dbReference>
<dbReference type="GO" id="GO:0022857">
    <property type="term" value="F:transmembrane transporter activity"/>
    <property type="evidence" value="ECO:0007669"/>
    <property type="project" value="InterPro"/>
</dbReference>
<dbReference type="Gene3D" id="1.20.1250.20">
    <property type="entry name" value="MFS general substrate transporter like domains"/>
    <property type="match status" value="1"/>
</dbReference>
<dbReference type="PROSITE" id="PS50850">
    <property type="entry name" value="MFS"/>
    <property type="match status" value="1"/>
</dbReference>
<dbReference type="EMBL" id="UINC01202059">
    <property type="protein sequence ID" value="SVE21691.1"/>
    <property type="molecule type" value="Genomic_DNA"/>
</dbReference>
<evidence type="ECO:0000313" key="3">
    <source>
        <dbReference type="EMBL" id="SVE21691.1"/>
    </source>
</evidence>
<feature type="transmembrane region" description="Helical" evidence="1">
    <location>
        <begin position="82"/>
        <end position="108"/>
    </location>
</feature>
<feature type="non-terminal residue" evidence="3">
    <location>
        <position position="244"/>
    </location>
</feature>
<dbReference type="PANTHER" id="PTHR43129:SF1">
    <property type="entry name" value="FOSMIDOMYCIN RESISTANCE PROTEIN"/>
    <property type="match status" value="1"/>
</dbReference>
<accession>A0A383BPA3</accession>
<dbReference type="InterPro" id="IPR020846">
    <property type="entry name" value="MFS_dom"/>
</dbReference>
<dbReference type="InterPro" id="IPR011701">
    <property type="entry name" value="MFS"/>
</dbReference>
<sequence length="244" mass="26138">IYNAFGDIGKMSFLGLTVFTTAYFGLSWKLPAHGAGLVTIILAFGVLIFLKREQTNFGSLENVSLQEVSVTKGWGIKDYNGFCVLSSIAAIDSMTRTGFLTFVAFLMIEKGVTIEWAASGVFVTAFGGMCGRYAVGLIAERLGVTKTIMLTEIATSILIFIILVVPSLLAFLLLPLLGVFLNGTSSAIYGTVSDLAVSNKHSRVFGIIYTLGSICGIIAPFLYGILADRFDIETVMIVAALTIL</sequence>
<proteinExistence type="predicted"/>
<dbReference type="GO" id="GO:0005886">
    <property type="term" value="C:plasma membrane"/>
    <property type="evidence" value="ECO:0007669"/>
    <property type="project" value="TreeGrafter"/>
</dbReference>
<protein>
    <recommendedName>
        <fullName evidence="2">Major facilitator superfamily (MFS) profile domain-containing protein</fullName>
    </recommendedName>
</protein>
<name>A0A383BPA3_9ZZZZ</name>
<evidence type="ECO:0000259" key="2">
    <source>
        <dbReference type="PROSITE" id="PS50850"/>
    </source>
</evidence>
<dbReference type="AlphaFoldDB" id="A0A383BPA3"/>
<keyword evidence="1" id="KW-0472">Membrane</keyword>
<organism evidence="3">
    <name type="scientific">marine metagenome</name>
    <dbReference type="NCBI Taxonomy" id="408172"/>
    <lineage>
        <taxon>unclassified sequences</taxon>
        <taxon>metagenomes</taxon>
        <taxon>ecological metagenomes</taxon>
    </lineage>
</organism>
<evidence type="ECO:0000256" key="1">
    <source>
        <dbReference type="SAM" id="Phobius"/>
    </source>
</evidence>
<feature type="transmembrane region" description="Helical" evidence="1">
    <location>
        <begin position="204"/>
        <end position="226"/>
    </location>
</feature>
<dbReference type="SUPFAM" id="SSF103473">
    <property type="entry name" value="MFS general substrate transporter"/>
    <property type="match status" value="1"/>
</dbReference>
<gene>
    <name evidence="3" type="ORF">METZ01_LOCUS474545</name>
</gene>
<keyword evidence="1" id="KW-0812">Transmembrane</keyword>
<feature type="non-terminal residue" evidence="3">
    <location>
        <position position="1"/>
    </location>
</feature>
<dbReference type="Pfam" id="PF07690">
    <property type="entry name" value="MFS_1"/>
    <property type="match status" value="1"/>
</dbReference>
<feature type="transmembrane region" description="Helical" evidence="1">
    <location>
        <begin position="114"/>
        <end position="135"/>
    </location>
</feature>